<name>A0A6H5I6I3_9HYME</name>
<dbReference type="InterPro" id="IPR006086">
    <property type="entry name" value="XPG-I_dom"/>
</dbReference>
<dbReference type="PANTHER" id="PTHR11081">
    <property type="entry name" value="FLAP ENDONUCLEASE FAMILY MEMBER"/>
    <property type="match status" value="1"/>
</dbReference>
<dbReference type="InterPro" id="IPR006084">
    <property type="entry name" value="XPG/Rad2"/>
</dbReference>
<gene>
    <name evidence="14" type="ORF">TBRA_LOCUS4766</name>
</gene>
<evidence type="ECO:0000256" key="5">
    <source>
        <dbReference type="ARBA" id="ARBA00022763"/>
    </source>
</evidence>
<keyword evidence="5" id="KW-0227">DNA damage</keyword>
<dbReference type="AlphaFoldDB" id="A0A6H5I6I3"/>
<evidence type="ECO:0000256" key="3">
    <source>
        <dbReference type="ARBA" id="ARBA00022723"/>
    </source>
</evidence>
<dbReference type="GO" id="GO:0046872">
    <property type="term" value="F:metal ion binding"/>
    <property type="evidence" value="ECO:0007669"/>
    <property type="project" value="UniProtKB-KW"/>
</dbReference>
<dbReference type="SMART" id="SM00484">
    <property type="entry name" value="XPGI"/>
    <property type="match status" value="1"/>
</dbReference>
<dbReference type="FunFam" id="1.10.150.20:FF:000030">
    <property type="entry name" value="Flap endonuclease GEN-like 1"/>
    <property type="match status" value="1"/>
</dbReference>
<dbReference type="SMART" id="SM00279">
    <property type="entry name" value="HhH2"/>
    <property type="match status" value="1"/>
</dbReference>
<dbReference type="GO" id="GO:0017108">
    <property type="term" value="F:5'-flap endonuclease activity"/>
    <property type="evidence" value="ECO:0007669"/>
    <property type="project" value="UniProtKB-ARBA"/>
</dbReference>
<dbReference type="SUPFAM" id="SSF47807">
    <property type="entry name" value="5' to 3' exonuclease, C-terminal subdomain"/>
    <property type="match status" value="1"/>
</dbReference>
<keyword evidence="7" id="KW-0460">Magnesium</keyword>
<feature type="domain" description="XPG N-terminal" evidence="13">
    <location>
        <begin position="1"/>
        <end position="95"/>
    </location>
</feature>
<dbReference type="EMBL" id="CADCXV010000690">
    <property type="protein sequence ID" value="CAB0032840.1"/>
    <property type="molecule type" value="Genomic_DNA"/>
</dbReference>
<proteinExistence type="inferred from homology"/>
<keyword evidence="9" id="KW-0539">Nucleus</keyword>
<dbReference type="Gene3D" id="1.10.150.20">
    <property type="entry name" value="5' to 3' exonuclease, C-terminal subdomain"/>
    <property type="match status" value="1"/>
</dbReference>
<evidence type="ECO:0000256" key="8">
    <source>
        <dbReference type="ARBA" id="ARBA00023204"/>
    </source>
</evidence>
<dbReference type="Pfam" id="PF00867">
    <property type="entry name" value="XPG_I"/>
    <property type="match status" value="1"/>
</dbReference>
<keyword evidence="6" id="KW-0378">Hydrolase</keyword>
<evidence type="ECO:0000256" key="7">
    <source>
        <dbReference type="ARBA" id="ARBA00022842"/>
    </source>
</evidence>
<evidence type="ECO:0000313" key="14">
    <source>
        <dbReference type="EMBL" id="CAB0032840.1"/>
    </source>
</evidence>
<dbReference type="SMART" id="SM00485">
    <property type="entry name" value="XPGN"/>
    <property type="match status" value="1"/>
</dbReference>
<comment type="similarity">
    <text evidence="10">Belongs to the XPG/RAD2 endonuclease family. GEN subfamily.</text>
</comment>
<evidence type="ECO:0000256" key="10">
    <source>
        <dbReference type="ARBA" id="ARBA00038112"/>
    </source>
</evidence>
<feature type="compositionally biased region" description="Basic residues" evidence="11">
    <location>
        <begin position="476"/>
        <end position="486"/>
    </location>
</feature>
<dbReference type="Proteomes" id="UP000479190">
    <property type="component" value="Unassembled WGS sequence"/>
</dbReference>
<evidence type="ECO:0000256" key="2">
    <source>
        <dbReference type="ARBA" id="ARBA00022722"/>
    </source>
</evidence>
<sequence>MGVKDLWNILSPISERKPLFELQGKAIAIDLSCWVVDSQTVTDNHAQPKMYLRNLFFRTSYFLLHDIFPVFVLEGTAPTLKHKTIAKRNEERNGGEEKKKGQKGGRTRFNHVLKECEEMLKYMGLVCVKGFGEAEAMCAYLNADGLVDACISQDSDCFLYGAKVVYRNFCTSTQGNRTTSGGSIDEYSMEKIQSVFNLGRNKMIALALLLGCDYDDGLPGVGKEAALKLFKIVDDCNILQRIKEWKTNSTKYQKMEAELSNPEICTNCGHKGKVRSHTKFGCEDCGTTTKCNDSYKEKRLLISNELSMRKKALLVDNFPNQELIDEFLIRTGSVPSKLDFKWSKPMIVKFIDFMDRKVAWEPSYAFAKIFPLATRWQLVNLIEYPIQQRLNISGVFFPEKIKKIRNIRSVASYEILWFDKDKLLDGLYLNAPNSNDDLSEEENSDKLTELVTIEPQDIVNKCYPNIVQEFEAERNAKKKKPARTRKKKDDENVDDNVEKRPVRRKRVNNATEIKNNRKIVDFIQKVPTAIEKPLPALEEAFDRLSITPKRMKKNTPKKRGPQFERVMATEKLDSILNGSLEMMFNELTPEDFASDLDVSLDMSLVIDNIVGATNSEKVENVSDKENLANELGVKKPRNRKSSNIILDEHEVTDEFDAFNKSYVPLDKRIGNEKNFTNKPNESLMSIDTNVLNRMSMGIESLLDATDD</sequence>
<dbReference type="Gene3D" id="3.40.50.1010">
    <property type="entry name" value="5'-nuclease"/>
    <property type="match status" value="1"/>
</dbReference>
<keyword evidence="4" id="KW-0255">Endonuclease</keyword>
<keyword evidence="2" id="KW-0540">Nuclease</keyword>
<dbReference type="InterPro" id="IPR008918">
    <property type="entry name" value="HhH2"/>
</dbReference>
<dbReference type="PRINTS" id="PR00853">
    <property type="entry name" value="XPGRADSUPER"/>
</dbReference>
<dbReference type="InterPro" id="IPR029060">
    <property type="entry name" value="PIN-like_dom_sf"/>
</dbReference>
<evidence type="ECO:0000259" key="13">
    <source>
        <dbReference type="SMART" id="SM00485"/>
    </source>
</evidence>
<accession>A0A6H5I6I3</accession>
<dbReference type="Pfam" id="PF00752">
    <property type="entry name" value="XPG_N"/>
    <property type="match status" value="1"/>
</dbReference>
<evidence type="ECO:0000256" key="1">
    <source>
        <dbReference type="ARBA" id="ARBA00001946"/>
    </source>
</evidence>
<evidence type="ECO:0000256" key="9">
    <source>
        <dbReference type="ARBA" id="ARBA00023242"/>
    </source>
</evidence>
<evidence type="ECO:0000259" key="12">
    <source>
        <dbReference type="SMART" id="SM00484"/>
    </source>
</evidence>
<dbReference type="CDD" id="cd09869">
    <property type="entry name" value="PIN_GEN1"/>
    <property type="match status" value="1"/>
</dbReference>
<evidence type="ECO:0000256" key="6">
    <source>
        <dbReference type="ARBA" id="ARBA00022801"/>
    </source>
</evidence>
<dbReference type="Pfam" id="PF18704">
    <property type="entry name" value="Chromo_2"/>
    <property type="match status" value="1"/>
</dbReference>
<dbReference type="GO" id="GO:0008821">
    <property type="term" value="F:crossover junction DNA endonuclease activity"/>
    <property type="evidence" value="ECO:0007669"/>
    <property type="project" value="UniProtKB-ARBA"/>
</dbReference>
<dbReference type="GO" id="GO:0000400">
    <property type="term" value="F:four-way junction DNA binding"/>
    <property type="evidence" value="ECO:0007669"/>
    <property type="project" value="TreeGrafter"/>
</dbReference>
<reference evidence="14 15" key="1">
    <citation type="submission" date="2020-02" db="EMBL/GenBank/DDBJ databases">
        <authorList>
            <person name="Ferguson B K."/>
        </authorList>
    </citation>
    <scope>NUCLEOTIDE SEQUENCE [LARGE SCALE GENOMIC DNA]</scope>
</reference>
<dbReference type="InterPro" id="IPR041012">
    <property type="entry name" value="GEN_chromo"/>
</dbReference>
<keyword evidence="8" id="KW-0234">DNA repair</keyword>
<evidence type="ECO:0000313" key="15">
    <source>
        <dbReference type="Proteomes" id="UP000479190"/>
    </source>
</evidence>
<dbReference type="GO" id="GO:0006281">
    <property type="term" value="P:DNA repair"/>
    <property type="evidence" value="ECO:0007669"/>
    <property type="project" value="UniProtKB-KW"/>
</dbReference>
<evidence type="ECO:0000256" key="11">
    <source>
        <dbReference type="SAM" id="MobiDB-lite"/>
    </source>
</evidence>
<feature type="region of interest" description="Disordered" evidence="11">
    <location>
        <begin position="473"/>
        <end position="505"/>
    </location>
</feature>
<dbReference type="InterPro" id="IPR036279">
    <property type="entry name" value="5-3_exonuclease_C_sf"/>
</dbReference>
<dbReference type="SUPFAM" id="SSF88723">
    <property type="entry name" value="PIN domain-like"/>
    <property type="match status" value="1"/>
</dbReference>
<keyword evidence="15" id="KW-1185">Reference proteome</keyword>
<comment type="cofactor">
    <cofactor evidence="1">
        <name>Mg(2+)</name>
        <dbReference type="ChEBI" id="CHEBI:18420"/>
    </cofactor>
</comment>
<feature type="domain" description="XPG-I" evidence="12">
    <location>
        <begin position="121"/>
        <end position="198"/>
    </location>
</feature>
<organism evidence="14 15">
    <name type="scientific">Trichogramma brassicae</name>
    <dbReference type="NCBI Taxonomy" id="86971"/>
    <lineage>
        <taxon>Eukaryota</taxon>
        <taxon>Metazoa</taxon>
        <taxon>Ecdysozoa</taxon>
        <taxon>Arthropoda</taxon>
        <taxon>Hexapoda</taxon>
        <taxon>Insecta</taxon>
        <taxon>Pterygota</taxon>
        <taxon>Neoptera</taxon>
        <taxon>Endopterygota</taxon>
        <taxon>Hymenoptera</taxon>
        <taxon>Apocrita</taxon>
        <taxon>Proctotrupomorpha</taxon>
        <taxon>Chalcidoidea</taxon>
        <taxon>Trichogrammatidae</taxon>
        <taxon>Trichogramma</taxon>
    </lineage>
</organism>
<evidence type="ECO:0008006" key="16">
    <source>
        <dbReference type="Google" id="ProtNLM"/>
    </source>
</evidence>
<dbReference type="PANTHER" id="PTHR11081:SF70">
    <property type="entry name" value="FLAP ENDONUCLEASE GEN HOMOLOG 1"/>
    <property type="match status" value="1"/>
</dbReference>
<dbReference type="InterPro" id="IPR006085">
    <property type="entry name" value="XPG_DNA_repair_N"/>
</dbReference>
<dbReference type="OrthoDB" id="2959108at2759"/>
<keyword evidence="3" id="KW-0479">Metal-binding</keyword>
<evidence type="ECO:0000256" key="4">
    <source>
        <dbReference type="ARBA" id="ARBA00022759"/>
    </source>
</evidence>
<protein>
    <recommendedName>
        <fullName evidence="16">XPG-I domain-containing protein</fullName>
    </recommendedName>
</protein>